<gene>
    <name evidence="2" type="ORF">E3N88_20893</name>
</gene>
<comment type="caution">
    <text evidence="2">The sequence shown here is derived from an EMBL/GenBank/DDBJ whole genome shotgun (WGS) entry which is preliminary data.</text>
</comment>
<dbReference type="GO" id="GO:0000981">
    <property type="term" value="F:DNA-binding transcription factor activity, RNA polymerase II-specific"/>
    <property type="evidence" value="ECO:0007669"/>
    <property type="project" value="InterPro"/>
</dbReference>
<reference evidence="2 3" key="1">
    <citation type="submission" date="2019-05" db="EMBL/GenBank/DDBJ databases">
        <title>Mikania micrantha, genome provides insights into the molecular mechanism of rapid growth.</title>
        <authorList>
            <person name="Liu B."/>
        </authorList>
    </citation>
    <scope>NUCLEOTIDE SEQUENCE [LARGE SCALE GENOMIC DNA]</scope>
    <source>
        <strain evidence="2">NLD-2019</strain>
        <tissue evidence="2">Leaf</tissue>
    </source>
</reference>
<dbReference type="OrthoDB" id="1923014at2759"/>
<dbReference type="PANTHER" id="PTHR31569">
    <property type="entry name" value="SWIM-TYPE DOMAIN-CONTAINING PROTEIN"/>
    <property type="match status" value="1"/>
</dbReference>
<name>A0A5N6NK05_9ASTR</name>
<dbReference type="GO" id="GO:0010106">
    <property type="term" value="P:cellular response to iron ion starvation"/>
    <property type="evidence" value="ECO:0007669"/>
    <property type="project" value="InterPro"/>
</dbReference>
<evidence type="ECO:0000313" key="2">
    <source>
        <dbReference type="EMBL" id="KAD4888820.1"/>
    </source>
</evidence>
<feature type="region of interest" description="Disordered" evidence="1">
    <location>
        <begin position="189"/>
        <end position="222"/>
    </location>
</feature>
<evidence type="ECO:0000313" key="3">
    <source>
        <dbReference type="Proteomes" id="UP000326396"/>
    </source>
</evidence>
<protein>
    <recommendedName>
        <fullName evidence="4">FAR1 domain-containing protein</fullName>
    </recommendedName>
</protein>
<keyword evidence="3" id="KW-1185">Reference proteome</keyword>
<dbReference type="PANTHER" id="PTHR31569:SF4">
    <property type="entry name" value="SWIM-TYPE DOMAIN-CONTAINING PROTEIN"/>
    <property type="match status" value="1"/>
</dbReference>
<dbReference type="EMBL" id="SZYD01000011">
    <property type="protein sequence ID" value="KAD4888820.1"/>
    <property type="molecule type" value="Genomic_DNA"/>
</dbReference>
<sequence>MSANFGDDSSGNISIFDTEQVFMTFEDLLSWVQETGRMNRIVVVKQRSKKNVNDDVIKVFLKCDHGGEYKGTSLIRRSGTKRTNCPFQLVAKYFSDDSCWMLRVTCAEHNHELAQQLEGHPFAMRLTDNEKCMIEDLSRHNMETRDIVRSLREQNSQNVSTLRTIYNARQQMRKDDWSGYTPMHIMASASRARGSRRRARNPTPPGSPGSDQDLPDIIDPHPFLQFPRQASMTARYRPERVGRATLSAMCIAADFR</sequence>
<dbReference type="Pfam" id="PF08731">
    <property type="entry name" value="AFT"/>
    <property type="match status" value="1"/>
</dbReference>
<organism evidence="2 3">
    <name type="scientific">Mikania micrantha</name>
    <name type="common">bitter vine</name>
    <dbReference type="NCBI Taxonomy" id="192012"/>
    <lineage>
        <taxon>Eukaryota</taxon>
        <taxon>Viridiplantae</taxon>
        <taxon>Streptophyta</taxon>
        <taxon>Embryophyta</taxon>
        <taxon>Tracheophyta</taxon>
        <taxon>Spermatophyta</taxon>
        <taxon>Magnoliopsida</taxon>
        <taxon>eudicotyledons</taxon>
        <taxon>Gunneridae</taxon>
        <taxon>Pentapetalae</taxon>
        <taxon>asterids</taxon>
        <taxon>campanulids</taxon>
        <taxon>Asterales</taxon>
        <taxon>Asteraceae</taxon>
        <taxon>Asteroideae</taxon>
        <taxon>Heliantheae alliance</taxon>
        <taxon>Eupatorieae</taxon>
        <taxon>Mikania</taxon>
    </lineage>
</organism>
<dbReference type="InterPro" id="IPR052579">
    <property type="entry name" value="Zinc_finger_SWIM"/>
</dbReference>
<evidence type="ECO:0008006" key="4">
    <source>
        <dbReference type="Google" id="ProtNLM"/>
    </source>
</evidence>
<proteinExistence type="predicted"/>
<evidence type="ECO:0000256" key="1">
    <source>
        <dbReference type="SAM" id="MobiDB-lite"/>
    </source>
</evidence>
<dbReference type="GO" id="GO:0045944">
    <property type="term" value="P:positive regulation of transcription by RNA polymerase II"/>
    <property type="evidence" value="ECO:0007669"/>
    <property type="project" value="InterPro"/>
</dbReference>
<dbReference type="AlphaFoldDB" id="A0A5N6NK05"/>
<dbReference type="InterPro" id="IPR014842">
    <property type="entry name" value="AFT"/>
</dbReference>
<dbReference type="Proteomes" id="UP000326396">
    <property type="component" value="Linkage Group LG19"/>
</dbReference>
<accession>A0A5N6NK05</accession>